<organism evidence="4 5">
    <name type="scientific">Candidatus Magnetobacterium bavaricum</name>
    <dbReference type="NCBI Taxonomy" id="29290"/>
    <lineage>
        <taxon>Bacteria</taxon>
        <taxon>Pseudomonadati</taxon>
        <taxon>Nitrospirota</taxon>
        <taxon>Thermodesulfovibrionia</taxon>
        <taxon>Thermodesulfovibrionales</taxon>
        <taxon>Candidatus Magnetobacteriaceae</taxon>
        <taxon>Candidatus Magnetobacterium</taxon>
    </lineage>
</organism>
<evidence type="ECO:0000256" key="1">
    <source>
        <dbReference type="ARBA" id="ARBA00007734"/>
    </source>
</evidence>
<comment type="caution">
    <text evidence="4">The sequence shown here is derived from an EMBL/GenBank/DDBJ whole genome shotgun (WGS) entry which is preliminary data.</text>
</comment>
<dbReference type="GO" id="GO:0000270">
    <property type="term" value="P:peptidoglycan metabolic process"/>
    <property type="evidence" value="ECO:0007669"/>
    <property type="project" value="InterPro"/>
</dbReference>
<feature type="compositionally biased region" description="Polar residues" evidence="2">
    <location>
        <begin position="127"/>
        <end position="136"/>
    </location>
</feature>
<evidence type="ECO:0000259" key="3">
    <source>
        <dbReference type="Pfam" id="PF01464"/>
    </source>
</evidence>
<dbReference type="PATRIC" id="fig|29290.4.peg.4772"/>
<dbReference type="InterPro" id="IPR000189">
    <property type="entry name" value="Transglyc_AS"/>
</dbReference>
<dbReference type="InterPro" id="IPR008258">
    <property type="entry name" value="Transglycosylase_SLT_dom_1"/>
</dbReference>
<dbReference type="AlphaFoldDB" id="A0A0F3GQG2"/>
<dbReference type="EMBL" id="LACI01001565">
    <property type="protein sequence ID" value="KJU84224.1"/>
    <property type="molecule type" value="Genomic_DNA"/>
</dbReference>
<gene>
    <name evidence="4" type="ORF">MBAV_003581</name>
</gene>
<dbReference type="PANTHER" id="PTHR37423">
    <property type="entry name" value="SOLUBLE LYTIC MUREIN TRANSGLYCOSYLASE-RELATED"/>
    <property type="match status" value="1"/>
</dbReference>
<dbReference type="PROSITE" id="PS00922">
    <property type="entry name" value="TRANSGLYCOSYLASE"/>
    <property type="match status" value="1"/>
</dbReference>
<evidence type="ECO:0000313" key="5">
    <source>
        <dbReference type="Proteomes" id="UP000033423"/>
    </source>
</evidence>
<dbReference type="InterPro" id="IPR023346">
    <property type="entry name" value="Lysozyme-like_dom_sf"/>
</dbReference>
<protein>
    <submittedName>
        <fullName evidence="4">Lytic transglycosylase-like, catalytic domain protein</fullName>
    </submittedName>
</protein>
<name>A0A0F3GQG2_9BACT</name>
<feature type="region of interest" description="Disordered" evidence="2">
    <location>
        <begin position="127"/>
        <end position="182"/>
    </location>
</feature>
<evidence type="ECO:0000313" key="4">
    <source>
        <dbReference type="EMBL" id="KJU84224.1"/>
    </source>
</evidence>
<reference evidence="4 5" key="1">
    <citation type="submission" date="2015-02" db="EMBL/GenBank/DDBJ databases">
        <title>Single-cell genomics of uncultivated deep-branching MTB reveals a conserved set of magnetosome genes.</title>
        <authorList>
            <person name="Kolinko S."/>
            <person name="Richter M."/>
            <person name="Glockner F.O."/>
            <person name="Brachmann A."/>
            <person name="Schuler D."/>
        </authorList>
    </citation>
    <scope>NUCLEOTIDE SEQUENCE [LARGE SCALE GENOMIC DNA]</scope>
    <source>
        <strain evidence="4">TM-1</strain>
    </source>
</reference>
<comment type="similarity">
    <text evidence="1">Belongs to the transglycosylase Slt family.</text>
</comment>
<dbReference type="Proteomes" id="UP000033423">
    <property type="component" value="Unassembled WGS sequence"/>
</dbReference>
<dbReference type="GO" id="GO:0016020">
    <property type="term" value="C:membrane"/>
    <property type="evidence" value="ECO:0007669"/>
    <property type="project" value="InterPro"/>
</dbReference>
<dbReference type="CDD" id="cd00254">
    <property type="entry name" value="LT-like"/>
    <property type="match status" value="1"/>
</dbReference>
<dbReference type="GO" id="GO:0008933">
    <property type="term" value="F:peptidoglycan lytic transglycosylase activity"/>
    <property type="evidence" value="ECO:0007669"/>
    <property type="project" value="InterPro"/>
</dbReference>
<dbReference type="PANTHER" id="PTHR37423:SF2">
    <property type="entry name" value="MEMBRANE-BOUND LYTIC MUREIN TRANSGLYCOSYLASE C"/>
    <property type="match status" value="1"/>
</dbReference>
<feature type="domain" description="Transglycosylase SLT" evidence="3">
    <location>
        <begin position="190"/>
        <end position="289"/>
    </location>
</feature>
<proteinExistence type="inferred from homology"/>
<sequence>MIKNINDNRTDSVKDTRLGVAQSAEFSSGFKSILAGTLNEDGRLRPLEMSVVDSLRRILDIFLSHSNSGLFPSEETMFNGSSGVGSLFPVLPLPMYLPQMAQKRLATVPMKSNPAAVGVDTSNIKQASKASEQTAGVGSVKNEELKGINEQTATQRSDSLGIMENNNNNSADKKDEKASKSKSLDKYEELINESAQKYGVNPSLIKAVIIAESNGDPKAQSYAGARGLMQLMPSTAAGLGVKDSFDPKQNIMGGTRYLRQLLDRYNGDVRLTLAAYNWGMGNLERAPHKMPSETRNYITKVEGYYRNFVEDSAAPDMLMA</sequence>
<feature type="compositionally biased region" description="Polar residues" evidence="2">
    <location>
        <begin position="149"/>
        <end position="169"/>
    </location>
</feature>
<dbReference type="Gene3D" id="1.10.530.10">
    <property type="match status" value="1"/>
</dbReference>
<feature type="compositionally biased region" description="Basic and acidic residues" evidence="2">
    <location>
        <begin position="171"/>
        <end position="182"/>
    </location>
</feature>
<dbReference type="Pfam" id="PF01464">
    <property type="entry name" value="SLT"/>
    <property type="match status" value="1"/>
</dbReference>
<accession>A0A0F3GQG2</accession>
<evidence type="ECO:0000256" key="2">
    <source>
        <dbReference type="SAM" id="MobiDB-lite"/>
    </source>
</evidence>
<dbReference type="SUPFAM" id="SSF53955">
    <property type="entry name" value="Lysozyme-like"/>
    <property type="match status" value="1"/>
</dbReference>
<keyword evidence="5" id="KW-1185">Reference proteome</keyword>